<dbReference type="EMBL" id="CAACVR010000012">
    <property type="protein sequence ID" value="VEU21645.1"/>
    <property type="molecule type" value="Genomic_DNA"/>
</dbReference>
<reference evidence="8 9" key="1">
    <citation type="submission" date="2018-12" db="EMBL/GenBank/DDBJ databases">
        <authorList>
            <person name="Tiukova I."/>
            <person name="Dainat J."/>
        </authorList>
    </citation>
    <scope>NUCLEOTIDE SEQUENCE [LARGE SCALE GENOMIC DNA]</scope>
</reference>
<sequence>MSSQTNQARLRRKLSSLSRPEKRGRKKDALEKFIESDQTVIVSSLNQLRYNVLCEGIKHGEDGVCPYRVYVWSILLRAEPVETDYYIHLLERGKSNSFDKIFNDSFRTFKKDQRFAKKVSNSTLIRVLNSYALEIEESPDARISPYVQGMNILVAPFAYVCKSEPEAFALFSRLLVKYIPTYVTPNLSGVMNGVKLVDIILELVDPKLYNHLKSRMLTAKIYALPSVLTLSACTPPFTEVLELWDFLFSYGVHLNIFFIIAQIILIRKELLNSKNPMMLLRQFPDLDAKKVIKLSLSFVKIIPEELYDLIVKHPVDDSVTDMINNYDS</sequence>
<evidence type="ECO:0000256" key="6">
    <source>
        <dbReference type="SAM" id="MobiDB-lite"/>
    </source>
</evidence>
<dbReference type="PROSITE" id="PS50086">
    <property type="entry name" value="TBC_RABGAP"/>
    <property type="match status" value="1"/>
</dbReference>
<keyword evidence="3" id="KW-0206">Cytoskeleton</keyword>
<keyword evidence="9" id="KW-1185">Reference proteome</keyword>
<dbReference type="SUPFAM" id="SSF47923">
    <property type="entry name" value="Ypt/Rab-GAP domain of gyp1p"/>
    <property type="match status" value="2"/>
</dbReference>
<evidence type="ECO:0000256" key="3">
    <source>
        <dbReference type="ARBA" id="ARBA00023212"/>
    </source>
</evidence>
<dbReference type="Gene3D" id="1.10.8.270">
    <property type="entry name" value="putative rabgap domain of human tbc1 domain family member 14 like domains"/>
    <property type="match status" value="1"/>
</dbReference>
<proteinExistence type="inferred from homology"/>
<organism evidence="8 9">
    <name type="scientific">Brettanomyces naardenensis</name>
    <name type="common">Yeast</name>
    <dbReference type="NCBI Taxonomy" id="13370"/>
    <lineage>
        <taxon>Eukaryota</taxon>
        <taxon>Fungi</taxon>
        <taxon>Dikarya</taxon>
        <taxon>Ascomycota</taxon>
        <taxon>Saccharomycotina</taxon>
        <taxon>Pichiomycetes</taxon>
        <taxon>Pichiales</taxon>
        <taxon>Pichiaceae</taxon>
        <taxon>Brettanomyces</taxon>
    </lineage>
</organism>
<dbReference type="Pfam" id="PF00566">
    <property type="entry name" value="RabGAP-TBC"/>
    <property type="match status" value="1"/>
</dbReference>
<evidence type="ECO:0000259" key="7">
    <source>
        <dbReference type="PROSITE" id="PS50086"/>
    </source>
</evidence>
<dbReference type="FunFam" id="1.10.8.270:FF:000035">
    <property type="entry name" value="Cell cycle arrest protein BUB2"/>
    <property type="match status" value="1"/>
</dbReference>
<dbReference type="AlphaFoldDB" id="A0A448YL26"/>
<evidence type="ECO:0000256" key="5">
    <source>
        <dbReference type="ARBA" id="ARBA00061049"/>
    </source>
</evidence>
<comment type="similarity">
    <text evidence="5">Belongs to the BUB2 family.</text>
</comment>
<dbReference type="InterPro" id="IPR000195">
    <property type="entry name" value="Rab-GAP-TBC_dom"/>
</dbReference>
<evidence type="ECO:0000313" key="8">
    <source>
        <dbReference type="EMBL" id="VEU21645.1"/>
    </source>
</evidence>
<dbReference type="FunCoup" id="A0A448YL26">
    <property type="interactions" value="200"/>
</dbReference>
<gene>
    <name evidence="8" type="ORF">BRENAR_LOCUS2378</name>
</gene>
<dbReference type="GO" id="GO:0031030">
    <property type="term" value="P:negative regulation of septation initiation signaling"/>
    <property type="evidence" value="ECO:0007669"/>
    <property type="project" value="TreeGrafter"/>
</dbReference>
<dbReference type="GO" id="GO:0005096">
    <property type="term" value="F:GTPase activator activity"/>
    <property type="evidence" value="ECO:0007669"/>
    <property type="project" value="TreeGrafter"/>
</dbReference>
<keyword evidence="4" id="KW-0131">Cell cycle</keyword>
<dbReference type="PANTHER" id="PTHR22957:SF263">
    <property type="entry name" value="MITOTIC CHECK POINT PROTEIN BUB2"/>
    <property type="match status" value="1"/>
</dbReference>
<dbReference type="Gene3D" id="1.10.472.80">
    <property type="entry name" value="Ypt/Rab-GAP domain of gyp1p, domain 3"/>
    <property type="match status" value="1"/>
</dbReference>
<dbReference type="GO" id="GO:0044732">
    <property type="term" value="C:mitotic spindle pole body"/>
    <property type="evidence" value="ECO:0007669"/>
    <property type="project" value="TreeGrafter"/>
</dbReference>
<keyword evidence="2" id="KW-0963">Cytoplasm</keyword>
<comment type="subcellular location">
    <subcellularLocation>
        <location evidence="1">Cytoplasm</location>
        <location evidence="1">Cytoskeleton</location>
    </subcellularLocation>
</comment>
<dbReference type="PANTHER" id="PTHR22957">
    <property type="entry name" value="TBC1 DOMAIN FAMILY MEMBER GTPASE-ACTIVATING PROTEIN"/>
    <property type="match status" value="1"/>
</dbReference>
<dbReference type="InterPro" id="IPR035969">
    <property type="entry name" value="Rab-GAP_TBC_sf"/>
</dbReference>
<evidence type="ECO:0000256" key="4">
    <source>
        <dbReference type="ARBA" id="ARBA00023306"/>
    </source>
</evidence>
<evidence type="ECO:0000313" key="9">
    <source>
        <dbReference type="Proteomes" id="UP000290900"/>
    </source>
</evidence>
<dbReference type="SMART" id="SM00164">
    <property type="entry name" value="TBC"/>
    <property type="match status" value="1"/>
</dbReference>
<dbReference type="InParanoid" id="A0A448YL26"/>
<feature type="region of interest" description="Disordered" evidence="6">
    <location>
        <begin position="1"/>
        <end position="24"/>
    </location>
</feature>
<dbReference type="GO" id="GO:1990334">
    <property type="term" value="C:Bfa1-Bub2 complex"/>
    <property type="evidence" value="ECO:0007669"/>
    <property type="project" value="UniProtKB-ARBA"/>
</dbReference>
<evidence type="ECO:0000256" key="1">
    <source>
        <dbReference type="ARBA" id="ARBA00004245"/>
    </source>
</evidence>
<dbReference type="OrthoDB" id="10263206at2759"/>
<name>A0A448YL26_BRENA</name>
<evidence type="ECO:0000256" key="2">
    <source>
        <dbReference type="ARBA" id="ARBA00022490"/>
    </source>
</evidence>
<dbReference type="Proteomes" id="UP000290900">
    <property type="component" value="Unassembled WGS sequence"/>
</dbReference>
<protein>
    <submittedName>
        <fullName evidence="8">DEKNAAC102237</fullName>
    </submittedName>
</protein>
<feature type="domain" description="Rab-GAP TBC" evidence="7">
    <location>
        <begin position="62"/>
        <end position="251"/>
    </location>
</feature>
<dbReference type="FunFam" id="1.10.472.80:FF:000026">
    <property type="entry name" value="Mitotic check point protein (Bub2)"/>
    <property type="match status" value="1"/>
</dbReference>
<dbReference type="STRING" id="13370.A0A448YL26"/>
<accession>A0A448YL26</accession>